<keyword evidence="3" id="KW-1185">Reference proteome</keyword>
<evidence type="ECO:0000259" key="1">
    <source>
        <dbReference type="PROSITE" id="PS50943"/>
    </source>
</evidence>
<dbReference type="InterPro" id="IPR019734">
    <property type="entry name" value="TPR_rpt"/>
</dbReference>
<gene>
    <name evidence="2" type="ORF">H1191_02890</name>
</gene>
<name>A0A7W1WNY6_9BACL</name>
<dbReference type="SUPFAM" id="SSF47413">
    <property type="entry name" value="lambda repressor-like DNA-binding domains"/>
    <property type="match status" value="1"/>
</dbReference>
<feature type="domain" description="HTH cro/C1-type" evidence="1">
    <location>
        <begin position="19"/>
        <end position="72"/>
    </location>
</feature>
<dbReference type="Gene3D" id="1.25.40.10">
    <property type="entry name" value="Tetratricopeptide repeat domain"/>
    <property type="match status" value="2"/>
</dbReference>
<sequence length="204" mass="24223">MGNPIDLSQFDMNLVSYIIRKRRNERGLTQEELSDSFVSDSTISNIENQEGNVKKRNIYHVLEKLGILRKQLPEVIKEVQSEINEIQFQLEFIETLIDEGHLEEGTRELESLSIEEYHPLHPYFLFLKARHFFRKKEWKKAKEHFNNAIKIFDQYKIKPTDNIISMCYNELSRCSSNQNNFEQALMYVNRGLNTYEESLARNDI</sequence>
<dbReference type="InterPro" id="IPR001387">
    <property type="entry name" value="Cro/C1-type_HTH"/>
</dbReference>
<dbReference type="GO" id="GO:0003677">
    <property type="term" value="F:DNA binding"/>
    <property type="evidence" value="ECO:0007669"/>
    <property type="project" value="InterPro"/>
</dbReference>
<dbReference type="EMBL" id="JACEIQ010000001">
    <property type="protein sequence ID" value="MBA4493258.1"/>
    <property type="molecule type" value="Genomic_DNA"/>
</dbReference>
<dbReference type="PROSITE" id="PS50943">
    <property type="entry name" value="HTH_CROC1"/>
    <property type="match status" value="1"/>
</dbReference>
<dbReference type="InterPro" id="IPR010982">
    <property type="entry name" value="Lambda_DNA-bd_dom_sf"/>
</dbReference>
<evidence type="ECO:0000313" key="3">
    <source>
        <dbReference type="Proteomes" id="UP000535491"/>
    </source>
</evidence>
<dbReference type="AlphaFoldDB" id="A0A7W1WNY6"/>
<protein>
    <submittedName>
        <fullName evidence="2">Helix-turn-helix domain-containing protein</fullName>
    </submittedName>
</protein>
<dbReference type="CDD" id="cd00093">
    <property type="entry name" value="HTH_XRE"/>
    <property type="match status" value="1"/>
</dbReference>
<dbReference type="SMART" id="SM00028">
    <property type="entry name" value="TPR"/>
    <property type="match status" value="2"/>
</dbReference>
<organism evidence="2 3">
    <name type="scientific">Paenactinomyces guangxiensis</name>
    <dbReference type="NCBI Taxonomy" id="1490290"/>
    <lineage>
        <taxon>Bacteria</taxon>
        <taxon>Bacillati</taxon>
        <taxon>Bacillota</taxon>
        <taxon>Bacilli</taxon>
        <taxon>Bacillales</taxon>
        <taxon>Thermoactinomycetaceae</taxon>
        <taxon>Paenactinomyces</taxon>
    </lineage>
</organism>
<comment type="caution">
    <text evidence="2">The sequence shown here is derived from an EMBL/GenBank/DDBJ whole genome shotgun (WGS) entry which is preliminary data.</text>
</comment>
<reference evidence="2 3" key="1">
    <citation type="submission" date="2020-07" db="EMBL/GenBank/DDBJ databases">
        <authorList>
            <person name="Feng H."/>
        </authorList>
    </citation>
    <scope>NUCLEOTIDE SEQUENCE [LARGE SCALE GENOMIC DNA]</scope>
    <source>
        <strain evidence="3">s-10</strain>
    </source>
</reference>
<evidence type="ECO:0000313" key="2">
    <source>
        <dbReference type="EMBL" id="MBA4493258.1"/>
    </source>
</evidence>
<accession>A0A7W1WNY6</accession>
<dbReference type="Proteomes" id="UP000535491">
    <property type="component" value="Unassembled WGS sequence"/>
</dbReference>
<proteinExistence type="predicted"/>
<dbReference type="InterPro" id="IPR011990">
    <property type="entry name" value="TPR-like_helical_dom_sf"/>
</dbReference>
<dbReference type="SUPFAM" id="SSF48452">
    <property type="entry name" value="TPR-like"/>
    <property type="match status" value="1"/>
</dbReference>
<dbReference type="SMART" id="SM00530">
    <property type="entry name" value="HTH_XRE"/>
    <property type="match status" value="1"/>
</dbReference>
<dbReference type="Pfam" id="PF01381">
    <property type="entry name" value="HTH_3"/>
    <property type="match status" value="1"/>
</dbReference>
<dbReference type="RefSeq" id="WP_181750456.1">
    <property type="nucleotide sequence ID" value="NZ_JACEIQ010000001.1"/>
</dbReference>